<keyword evidence="4" id="KW-0378">Hydrolase</keyword>
<proteinExistence type="inferred from homology"/>
<dbReference type="PANTHER" id="PTHR12993:SF11">
    <property type="entry name" value="N-ACETYLGLUCOSAMINYL-PHOSPHATIDYLINOSITOL DE-N-ACETYLASE"/>
    <property type="match status" value="1"/>
</dbReference>
<dbReference type="GO" id="GO:0006506">
    <property type="term" value="P:GPI anchor biosynthetic process"/>
    <property type="evidence" value="ECO:0007669"/>
    <property type="project" value="UniProtKB-UniPathway"/>
</dbReference>
<dbReference type="InterPro" id="IPR024078">
    <property type="entry name" value="LmbE-like_dom_sf"/>
</dbReference>
<gene>
    <name evidence="4" type="ORF">PRELSG_1123600</name>
</gene>
<dbReference type="RefSeq" id="XP_028533893.1">
    <property type="nucleotide sequence ID" value="XM_028677511.1"/>
</dbReference>
<evidence type="ECO:0000313" key="4">
    <source>
        <dbReference type="EMBL" id="CRH00891.1"/>
    </source>
</evidence>
<dbReference type="Proteomes" id="UP000220158">
    <property type="component" value="Chromosome 11"/>
</dbReference>
<evidence type="ECO:0000313" key="5">
    <source>
        <dbReference type="Proteomes" id="UP000220158"/>
    </source>
</evidence>
<dbReference type="EC" id="3.5.1.89" evidence="2"/>
<dbReference type="InterPro" id="IPR003737">
    <property type="entry name" value="GlcNAc_PI_deacetylase-related"/>
</dbReference>
<keyword evidence="3" id="KW-0472">Membrane</keyword>
<dbReference type="GeneID" id="39737015"/>
<accession>A0A1J1HBU2</accession>
<dbReference type="OMA" id="SGETHNK"/>
<dbReference type="GO" id="GO:0005783">
    <property type="term" value="C:endoplasmic reticulum"/>
    <property type="evidence" value="ECO:0007669"/>
    <property type="project" value="TreeGrafter"/>
</dbReference>
<dbReference type="GO" id="GO:0016020">
    <property type="term" value="C:membrane"/>
    <property type="evidence" value="ECO:0007669"/>
    <property type="project" value="GOC"/>
</dbReference>
<dbReference type="PANTHER" id="PTHR12993">
    <property type="entry name" value="N-ACETYLGLUCOSAMINYL-PHOSPHATIDYLINOSITOL DE-N-ACETYLASE-RELATED"/>
    <property type="match status" value="1"/>
</dbReference>
<sequence length="216" mass="25606">MDYIKLLSAFFIIILVYVLFSYLKLKKNIFLKYLKKKQNVCLIIAHPDDEIMFFFPTLKLLFDKKEKNEIFLFSLSNGNLYGLGKIREKELFHVWSYLGGERRNCKVLNNINIQDGWDYWDEENISNILNDYCSKHNINTILTFDNYGISGHPNHISIFNSVRLLSKIKEIDIFILNSTNIIHKYMGFISFPFLLHKKFLISFFNPLLLLRVNAFI</sequence>
<reference evidence="4 5" key="1">
    <citation type="submission" date="2015-04" db="EMBL/GenBank/DDBJ databases">
        <authorList>
            <consortium name="Pathogen Informatics"/>
        </authorList>
    </citation>
    <scope>NUCLEOTIDE SEQUENCE [LARGE SCALE GENOMIC DNA]</scope>
    <source>
        <strain evidence="4 5">SGS1</strain>
    </source>
</reference>
<dbReference type="GO" id="GO:0000225">
    <property type="term" value="F:N-acetylglucosaminylphosphatidylinositol deacetylase activity"/>
    <property type="evidence" value="ECO:0007669"/>
    <property type="project" value="UniProtKB-EC"/>
</dbReference>
<protein>
    <recommendedName>
        <fullName evidence="2">N-acetylglucosaminylphosphatidylinositol deacetylase</fullName>
        <ecNumber evidence="2">3.5.1.89</ecNumber>
    </recommendedName>
</protein>
<dbReference type="EMBL" id="LN835306">
    <property type="protein sequence ID" value="CRH00891.1"/>
    <property type="molecule type" value="Genomic_DNA"/>
</dbReference>
<dbReference type="SUPFAM" id="SSF102588">
    <property type="entry name" value="LmbE-like"/>
    <property type="match status" value="1"/>
</dbReference>
<keyword evidence="5" id="KW-1185">Reference proteome</keyword>
<dbReference type="VEuPathDB" id="PlasmoDB:PRELSG_1123600"/>
<dbReference type="AlphaFoldDB" id="A0A1J1HBU2"/>
<name>A0A1J1HBU2_PLARL</name>
<evidence type="ECO:0000256" key="1">
    <source>
        <dbReference type="ARBA" id="ARBA00006066"/>
    </source>
</evidence>
<comment type="similarity">
    <text evidence="1">Belongs to the PIGL family.</text>
</comment>
<dbReference type="UniPathway" id="UPA00196"/>
<evidence type="ECO:0000256" key="3">
    <source>
        <dbReference type="SAM" id="Phobius"/>
    </source>
</evidence>
<dbReference type="OrthoDB" id="440160at2759"/>
<keyword evidence="3" id="KW-1133">Transmembrane helix</keyword>
<feature type="transmembrane region" description="Helical" evidence="3">
    <location>
        <begin position="6"/>
        <end position="25"/>
    </location>
</feature>
<organism evidence="4 5">
    <name type="scientific">Plasmodium relictum</name>
    <dbReference type="NCBI Taxonomy" id="85471"/>
    <lineage>
        <taxon>Eukaryota</taxon>
        <taxon>Sar</taxon>
        <taxon>Alveolata</taxon>
        <taxon>Apicomplexa</taxon>
        <taxon>Aconoidasida</taxon>
        <taxon>Haemosporida</taxon>
        <taxon>Plasmodiidae</taxon>
        <taxon>Plasmodium</taxon>
        <taxon>Plasmodium (Haemamoeba)</taxon>
    </lineage>
</organism>
<evidence type="ECO:0000256" key="2">
    <source>
        <dbReference type="ARBA" id="ARBA00012176"/>
    </source>
</evidence>
<keyword evidence="3" id="KW-0812">Transmembrane</keyword>
<dbReference type="Gene3D" id="3.40.50.10320">
    <property type="entry name" value="LmbE-like"/>
    <property type="match status" value="1"/>
</dbReference>
<dbReference type="KEGG" id="prel:PRELSG_1123600"/>
<dbReference type="Pfam" id="PF02585">
    <property type="entry name" value="PIG-L"/>
    <property type="match status" value="1"/>
</dbReference>